<dbReference type="EMBL" id="JBHTJT010000008">
    <property type="protein sequence ID" value="MFD0979495.1"/>
    <property type="molecule type" value="Genomic_DNA"/>
</dbReference>
<reference evidence="3" key="1">
    <citation type="journal article" date="2019" name="Int. J. Syst. Evol. Microbiol.">
        <title>The Global Catalogue of Microorganisms (GCM) 10K type strain sequencing project: providing services to taxonomists for standard genome sequencing and annotation.</title>
        <authorList>
            <consortium name="The Broad Institute Genomics Platform"/>
            <consortium name="The Broad Institute Genome Sequencing Center for Infectious Disease"/>
            <person name="Wu L."/>
            <person name="Ma J."/>
        </authorList>
    </citation>
    <scope>NUCLEOTIDE SEQUENCE [LARGE SCALE GENOMIC DNA]</scope>
    <source>
        <strain evidence="3">CCUG 60524</strain>
    </source>
</reference>
<keyword evidence="1" id="KW-0732">Signal</keyword>
<gene>
    <name evidence="2" type="ORF">ACFQ2S_07475</name>
</gene>
<feature type="chain" id="PRO_5047501796" evidence="1">
    <location>
        <begin position="20"/>
        <end position="137"/>
    </location>
</feature>
<feature type="signal peptide" evidence="1">
    <location>
        <begin position="1"/>
        <end position="19"/>
    </location>
</feature>
<proteinExistence type="predicted"/>
<evidence type="ECO:0000256" key="1">
    <source>
        <dbReference type="SAM" id="SignalP"/>
    </source>
</evidence>
<dbReference type="RefSeq" id="WP_386073830.1">
    <property type="nucleotide sequence ID" value="NZ_JBHTJT010000008.1"/>
</dbReference>
<dbReference type="Proteomes" id="UP001597108">
    <property type="component" value="Unassembled WGS sequence"/>
</dbReference>
<name>A0ABW3INY7_9RHOB</name>
<accession>A0ABW3INY7</accession>
<sequence length="137" mass="15086">MIRPALACLAALLATPLAAEDFTTAAEVRPILNMQRASWIAVREYDGQDLVYFTSVLAWRCGLETVHYGFNDAPAETPLEMEPCHTDTATPNAITGDAHPIYVTAPLGSVETIRLRLTYDDGMADEAIYTRRDVLMP</sequence>
<evidence type="ECO:0000313" key="2">
    <source>
        <dbReference type="EMBL" id="MFD0979495.1"/>
    </source>
</evidence>
<evidence type="ECO:0000313" key="3">
    <source>
        <dbReference type="Proteomes" id="UP001597108"/>
    </source>
</evidence>
<organism evidence="2 3">
    <name type="scientific">Tropicimonas aquimaris</name>
    <dbReference type="NCBI Taxonomy" id="914152"/>
    <lineage>
        <taxon>Bacteria</taxon>
        <taxon>Pseudomonadati</taxon>
        <taxon>Pseudomonadota</taxon>
        <taxon>Alphaproteobacteria</taxon>
        <taxon>Rhodobacterales</taxon>
        <taxon>Roseobacteraceae</taxon>
        <taxon>Tropicimonas</taxon>
    </lineage>
</organism>
<keyword evidence="3" id="KW-1185">Reference proteome</keyword>
<protein>
    <submittedName>
        <fullName evidence="2">Uncharacterized protein</fullName>
    </submittedName>
</protein>
<comment type="caution">
    <text evidence="2">The sequence shown here is derived from an EMBL/GenBank/DDBJ whole genome shotgun (WGS) entry which is preliminary data.</text>
</comment>